<dbReference type="AlphaFoldDB" id="A0A3S3N8B2"/>
<evidence type="ECO:0000313" key="3">
    <source>
        <dbReference type="Proteomes" id="UP000283530"/>
    </source>
</evidence>
<feature type="transmembrane region" description="Helical" evidence="1">
    <location>
        <begin position="52"/>
        <end position="72"/>
    </location>
</feature>
<accession>A0A3S3N8B2</accession>
<dbReference type="EMBL" id="QPKB01000010">
    <property type="protein sequence ID" value="RWR94333.1"/>
    <property type="molecule type" value="Genomic_DNA"/>
</dbReference>
<gene>
    <name evidence="2" type="ORF">CKAN_02362000</name>
</gene>
<evidence type="ECO:0000313" key="2">
    <source>
        <dbReference type="EMBL" id="RWR94333.1"/>
    </source>
</evidence>
<feature type="transmembrane region" description="Helical" evidence="1">
    <location>
        <begin position="14"/>
        <end position="32"/>
    </location>
</feature>
<reference evidence="2 3" key="1">
    <citation type="journal article" date="2019" name="Nat. Plants">
        <title>Stout camphor tree genome fills gaps in understanding of flowering plant genome evolution.</title>
        <authorList>
            <person name="Chaw S.M."/>
            <person name="Liu Y.C."/>
            <person name="Wu Y.W."/>
            <person name="Wang H.Y."/>
            <person name="Lin C.I."/>
            <person name="Wu C.S."/>
            <person name="Ke H.M."/>
            <person name="Chang L.Y."/>
            <person name="Hsu C.Y."/>
            <person name="Yang H.T."/>
            <person name="Sudianto E."/>
            <person name="Hsu M.H."/>
            <person name="Wu K.P."/>
            <person name="Wang L.N."/>
            <person name="Leebens-Mack J.H."/>
            <person name="Tsai I.J."/>
        </authorList>
    </citation>
    <scope>NUCLEOTIDE SEQUENCE [LARGE SCALE GENOMIC DNA]</scope>
    <source>
        <strain evidence="3">cv. Chaw 1501</strain>
        <tissue evidence="2">Young leaves</tissue>
    </source>
</reference>
<evidence type="ECO:0000256" key="1">
    <source>
        <dbReference type="SAM" id="Phobius"/>
    </source>
</evidence>
<keyword evidence="1" id="KW-0472">Membrane</keyword>
<protein>
    <submittedName>
        <fullName evidence="2">Uncharacterized protein</fullName>
    </submittedName>
</protein>
<keyword evidence="1" id="KW-1133">Transmembrane helix</keyword>
<dbReference type="Proteomes" id="UP000283530">
    <property type="component" value="Unassembled WGS sequence"/>
</dbReference>
<dbReference type="OrthoDB" id="10415207at2759"/>
<proteinExistence type="predicted"/>
<organism evidence="2 3">
    <name type="scientific">Cinnamomum micranthum f. kanehirae</name>
    <dbReference type="NCBI Taxonomy" id="337451"/>
    <lineage>
        <taxon>Eukaryota</taxon>
        <taxon>Viridiplantae</taxon>
        <taxon>Streptophyta</taxon>
        <taxon>Embryophyta</taxon>
        <taxon>Tracheophyta</taxon>
        <taxon>Spermatophyta</taxon>
        <taxon>Magnoliopsida</taxon>
        <taxon>Magnoliidae</taxon>
        <taxon>Laurales</taxon>
        <taxon>Lauraceae</taxon>
        <taxon>Cinnamomum</taxon>
    </lineage>
</organism>
<comment type="caution">
    <text evidence="2">The sequence shown here is derived from an EMBL/GenBank/DDBJ whole genome shotgun (WGS) entry which is preliminary data.</text>
</comment>
<keyword evidence="3" id="KW-1185">Reference proteome</keyword>
<name>A0A3S3N8B2_9MAGN</name>
<keyword evidence="1" id="KW-0812">Transmembrane</keyword>
<sequence length="171" mass="18854">MDEAVQIRARHESLGLYGFQILSAAVGLLQTMIRMKQQGSEGLGIGEEKMNIIFLCVSISFSAFTASVVLPLRYTNILCRISFFFLLCRSSCTAIRDFACGAYERFIRARGKATPKDDSKLPTITTSSPPPCGGLEEVRVLKGKCLWERVPSREAESNLFLVPLCAPLDPS</sequence>